<gene>
    <name evidence="1" type="ORF">UFOPK1773_00124</name>
</gene>
<dbReference type="NCBIfam" id="TIGR03624">
    <property type="entry name" value="putative hydrolase"/>
    <property type="match status" value="1"/>
</dbReference>
<dbReference type="EMBL" id="CAEZUA010000004">
    <property type="protein sequence ID" value="CAB4580618.1"/>
    <property type="molecule type" value="Genomic_DNA"/>
</dbReference>
<proteinExistence type="predicted"/>
<dbReference type="Gene3D" id="1.20.150.30">
    <property type="entry name" value="Zincin-like metallopeptidase, N-terminal domain"/>
    <property type="match status" value="1"/>
</dbReference>
<dbReference type="InterPro" id="IPR018766">
    <property type="entry name" value="Zinicin_2"/>
</dbReference>
<dbReference type="Pfam" id="PF10103">
    <property type="entry name" value="Zincin_2"/>
    <property type="match status" value="1"/>
</dbReference>
<protein>
    <submittedName>
        <fullName evidence="1">Unannotated protein</fullName>
    </submittedName>
</protein>
<dbReference type="PANTHER" id="PTHR39420:SF2">
    <property type="entry name" value="HYDROLASE"/>
    <property type="match status" value="1"/>
</dbReference>
<dbReference type="InterPro" id="IPR042271">
    <property type="entry name" value="Zinicin_2_N"/>
</dbReference>
<name>A0A6J6F707_9ZZZZ</name>
<accession>A0A6J6F707</accession>
<reference evidence="1" key="1">
    <citation type="submission" date="2020-05" db="EMBL/GenBank/DDBJ databases">
        <authorList>
            <person name="Chiriac C."/>
            <person name="Salcher M."/>
            <person name="Ghai R."/>
            <person name="Kavagutti S V."/>
        </authorList>
    </citation>
    <scope>NUCLEOTIDE SEQUENCE</scope>
</reference>
<sequence length="422" mass="45843">MAPFGFSPMSGSEDPEEMKKNIEAAFAQLGITPAGFLNQFNTGASELTLPENVAREIAKKFVTAHGFHPIVTRDINDIQEAMDIANTWLNEATLFPANLSHSTDNKNIYTRADWVDATIAGWQLTVEPLASGLAKAMSSVVDQQELPEGAPPIAAIAGMLRTFIGTLLATQLGQSIGALAHGVTGLHDVGLPLVEPSRPGLIPQNIEEWGADIGVDPSQIRIFHALREGALARLFDNNPWLIDYLRGAIGEYGNGVRIDVQQIQNQAQEAFESGAIDPNNPESFTIALNQGLFTPDESTEQKDALAKLEIALALIDGWADDVVTLAAGDRLPSLNSLRETLRRRRATSSPTQQLFASLFGLEVSPRMSREASAFWTEIRILKDVHTRDHVWSGILPTQAELTDPAGYLRSVEIPDDLSTLGH</sequence>
<dbReference type="SUPFAM" id="SSF55486">
    <property type="entry name" value="Metalloproteases ('zincins'), catalytic domain"/>
    <property type="match status" value="1"/>
</dbReference>
<dbReference type="PANTHER" id="PTHR39420">
    <property type="match status" value="1"/>
</dbReference>
<dbReference type="AlphaFoldDB" id="A0A6J6F707"/>
<evidence type="ECO:0000313" key="1">
    <source>
        <dbReference type="EMBL" id="CAB4580618.1"/>
    </source>
</evidence>
<organism evidence="1">
    <name type="scientific">freshwater metagenome</name>
    <dbReference type="NCBI Taxonomy" id="449393"/>
    <lineage>
        <taxon>unclassified sequences</taxon>
        <taxon>metagenomes</taxon>
        <taxon>ecological metagenomes</taxon>
    </lineage>
</organism>